<evidence type="ECO:0000313" key="7">
    <source>
        <dbReference type="EMBL" id="KAJ7385806.1"/>
    </source>
</evidence>
<proteinExistence type="predicted"/>
<feature type="signal peptide" evidence="6">
    <location>
        <begin position="1"/>
        <end position="19"/>
    </location>
</feature>
<dbReference type="AlphaFoldDB" id="A0A9W9ZQ88"/>
<evidence type="ECO:0000256" key="2">
    <source>
        <dbReference type="ARBA" id="ARBA00022692"/>
    </source>
</evidence>
<dbReference type="EMBL" id="MU825879">
    <property type="protein sequence ID" value="KAJ7385806.1"/>
    <property type="molecule type" value="Genomic_DNA"/>
</dbReference>
<accession>A0A9W9ZQ88</accession>
<keyword evidence="4" id="KW-1133">Transmembrane helix</keyword>
<protein>
    <submittedName>
        <fullName evidence="7">Uncharacterized protein</fullName>
    </submittedName>
</protein>
<evidence type="ECO:0000256" key="1">
    <source>
        <dbReference type="ARBA" id="ARBA00004167"/>
    </source>
</evidence>
<keyword evidence="5" id="KW-0472">Membrane</keyword>
<evidence type="ECO:0000256" key="6">
    <source>
        <dbReference type="SAM" id="SignalP"/>
    </source>
</evidence>
<evidence type="ECO:0000256" key="3">
    <source>
        <dbReference type="ARBA" id="ARBA00022729"/>
    </source>
</evidence>
<evidence type="ECO:0000256" key="4">
    <source>
        <dbReference type="ARBA" id="ARBA00022989"/>
    </source>
</evidence>
<comment type="caution">
    <text evidence="7">The sequence shown here is derived from an EMBL/GenBank/DDBJ whole genome shotgun (WGS) entry which is preliminary data.</text>
</comment>
<keyword evidence="3 6" id="KW-0732">Signal</keyword>
<sequence>MQAIVTCLLLFYIIAGSDGRLTRIPDAKDKQSTMEISLEDLDLAEVENPINLRAYSGICKVNYVKIGCFKDKKKSRALSQELFQDRKSKDPNYSGQAVDWGDYSTYLKGLACRCAQSSKQKGFTYFGLQYYGYCFSDPHAASSYNKYGSSNKCSNQHYQTCDDNAWGECVGKKDVNYVYQIMEDSSGDGKIPYGLNEQTDGEAQNS</sequence>
<dbReference type="Proteomes" id="UP001163046">
    <property type="component" value="Unassembled WGS sequence"/>
</dbReference>
<dbReference type="GO" id="GO:0016020">
    <property type="term" value="C:membrane"/>
    <property type="evidence" value="ECO:0007669"/>
    <property type="project" value="UniProtKB-SubCell"/>
</dbReference>
<evidence type="ECO:0000256" key="5">
    <source>
        <dbReference type="ARBA" id="ARBA00023136"/>
    </source>
</evidence>
<name>A0A9W9ZQ88_9CNID</name>
<dbReference type="PANTHER" id="PTHR16059">
    <property type="entry name" value="ANTHRAX TOXIN RECEPTOR"/>
    <property type="match status" value="1"/>
</dbReference>
<gene>
    <name evidence="7" type="ORF">OS493_013840</name>
</gene>
<feature type="chain" id="PRO_5040868345" evidence="6">
    <location>
        <begin position="20"/>
        <end position="206"/>
    </location>
</feature>
<keyword evidence="2" id="KW-0812">Transmembrane</keyword>
<comment type="subcellular location">
    <subcellularLocation>
        <location evidence="1">Membrane</location>
        <topology evidence="1">Single-pass membrane protein</topology>
    </subcellularLocation>
</comment>
<keyword evidence="8" id="KW-1185">Reference proteome</keyword>
<evidence type="ECO:0000313" key="8">
    <source>
        <dbReference type="Proteomes" id="UP001163046"/>
    </source>
</evidence>
<reference evidence="7" key="1">
    <citation type="submission" date="2023-01" db="EMBL/GenBank/DDBJ databases">
        <title>Genome assembly of the deep-sea coral Lophelia pertusa.</title>
        <authorList>
            <person name="Herrera S."/>
            <person name="Cordes E."/>
        </authorList>
    </citation>
    <scope>NUCLEOTIDE SEQUENCE</scope>
    <source>
        <strain evidence="7">USNM1676648</strain>
        <tissue evidence="7">Polyp</tissue>
    </source>
</reference>
<dbReference type="OrthoDB" id="5981589at2759"/>
<dbReference type="PANTHER" id="PTHR16059:SF25">
    <property type="entry name" value="LYSOZYME"/>
    <property type="match status" value="1"/>
</dbReference>
<organism evidence="7 8">
    <name type="scientific">Desmophyllum pertusum</name>
    <dbReference type="NCBI Taxonomy" id="174260"/>
    <lineage>
        <taxon>Eukaryota</taxon>
        <taxon>Metazoa</taxon>
        <taxon>Cnidaria</taxon>
        <taxon>Anthozoa</taxon>
        <taxon>Hexacorallia</taxon>
        <taxon>Scleractinia</taxon>
        <taxon>Caryophylliina</taxon>
        <taxon>Caryophylliidae</taxon>
        <taxon>Desmophyllum</taxon>
    </lineage>
</organism>